<dbReference type="KEGG" id="aten:116297757"/>
<comment type="similarity">
    <text evidence="1">Belongs to the thioesterase family.</text>
</comment>
<keyword evidence="12" id="KW-1185">Reference proteome</keyword>
<dbReference type="RefSeq" id="XP_031561904.1">
    <property type="nucleotide sequence ID" value="XM_031706044.1"/>
</dbReference>
<keyword evidence="3" id="KW-0444">Lipid biosynthesis</keyword>
<feature type="domain" description="Thioesterase" evidence="11">
    <location>
        <begin position="19"/>
        <end position="232"/>
    </location>
</feature>
<keyword evidence="7" id="KW-0275">Fatty acid biosynthesis</keyword>
<dbReference type="GO" id="GO:0016297">
    <property type="term" value="F:fatty acyl-[ACP] hydrolase activity"/>
    <property type="evidence" value="ECO:0007669"/>
    <property type="project" value="UniProtKB-EC"/>
</dbReference>
<keyword evidence="5" id="KW-0276">Fatty acid metabolism</keyword>
<evidence type="ECO:0000256" key="1">
    <source>
        <dbReference type="ARBA" id="ARBA00007169"/>
    </source>
</evidence>
<keyword evidence="4" id="KW-0378">Hydrolase</keyword>
<organism evidence="12 13">
    <name type="scientific">Actinia tenebrosa</name>
    <name type="common">Australian red waratah sea anemone</name>
    <dbReference type="NCBI Taxonomy" id="6105"/>
    <lineage>
        <taxon>Eukaryota</taxon>
        <taxon>Metazoa</taxon>
        <taxon>Cnidaria</taxon>
        <taxon>Anthozoa</taxon>
        <taxon>Hexacorallia</taxon>
        <taxon>Actiniaria</taxon>
        <taxon>Actiniidae</taxon>
        <taxon>Actinia</taxon>
    </lineage>
</organism>
<dbReference type="Proteomes" id="UP000515163">
    <property type="component" value="Unplaced"/>
</dbReference>
<evidence type="ECO:0000256" key="6">
    <source>
        <dbReference type="ARBA" id="ARBA00023098"/>
    </source>
</evidence>
<dbReference type="AlphaFoldDB" id="A0A6P8HZV9"/>
<dbReference type="SUPFAM" id="SSF53474">
    <property type="entry name" value="alpha/beta-Hydrolases"/>
    <property type="match status" value="1"/>
</dbReference>
<dbReference type="FunCoup" id="A0A6P8HZV9">
    <property type="interactions" value="67"/>
</dbReference>
<dbReference type="PANTHER" id="PTHR11487">
    <property type="entry name" value="THIOESTERASE"/>
    <property type="match status" value="1"/>
</dbReference>
<dbReference type="Pfam" id="PF00975">
    <property type="entry name" value="Thioesterase"/>
    <property type="match status" value="1"/>
</dbReference>
<dbReference type="GeneID" id="116297757"/>
<protein>
    <recommendedName>
        <fullName evidence="9">S-acyl fatty acid synthase thioesterase, medium chain</fullName>
        <ecNumber evidence="2">3.1.2.14</ecNumber>
    </recommendedName>
    <alternativeName>
        <fullName evidence="10">Thioesterase II</fullName>
    </alternativeName>
</protein>
<evidence type="ECO:0000256" key="3">
    <source>
        <dbReference type="ARBA" id="ARBA00022516"/>
    </source>
</evidence>
<dbReference type="GO" id="GO:0051792">
    <property type="term" value="P:medium-chain fatty acid biosynthetic process"/>
    <property type="evidence" value="ECO:0007669"/>
    <property type="project" value="UniProtKB-ARBA"/>
</dbReference>
<dbReference type="InterPro" id="IPR001031">
    <property type="entry name" value="Thioesterase"/>
</dbReference>
<evidence type="ECO:0000256" key="5">
    <source>
        <dbReference type="ARBA" id="ARBA00022832"/>
    </source>
</evidence>
<evidence type="ECO:0000256" key="4">
    <source>
        <dbReference type="ARBA" id="ARBA00022801"/>
    </source>
</evidence>
<evidence type="ECO:0000256" key="7">
    <source>
        <dbReference type="ARBA" id="ARBA00023160"/>
    </source>
</evidence>
<dbReference type="InterPro" id="IPR029058">
    <property type="entry name" value="AB_hydrolase_fold"/>
</dbReference>
<dbReference type="EC" id="3.1.2.14" evidence="2"/>
<dbReference type="FunFam" id="3.40.50.1820:FF:000153">
    <property type="entry name" value="Surfactin synthase thioesterase subunit"/>
    <property type="match status" value="1"/>
</dbReference>
<evidence type="ECO:0000256" key="2">
    <source>
        <dbReference type="ARBA" id="ARBA00012480"/>
    </source>
</evidence>
<dbReference type="InParanoid" id="A0A6P8HZV9"/>
<dbReference type="Gene3D" id="3.40.50.1820">
    <property type="entry name" value="alpha/beta hydrolase"/>
    <property type="match status" value="1"/>
</dbReference>
<accession>A0A6P8HZV9</accession>
<evidence type="ECO:0000256" key="9">
    <source>
        <dbReference type="ARBA" id="ARBA00073799"/>
    </source>
</evidence>
<dbReference type="InterPro" id="IPR012223">
    <property type="entry name" value="TEII"/>
</dbReference>
<keyword evidence="6" id="KW-0443">Lipid metabolism</keyword>
<sequence>MNSKWLRCIFKKQAPSVYLLCFPWAGGGASYYAAKWGKNFPDNIEVYGVCLAGRENRFSEPFCTDWKVLVEEICRDIHKDLENKQFVLWGHSLGAGIAFETARYLKKHYGLEPSHLLISGTSGPEVPRTSAGASRLSNEQLADKIKHWGGTPQAILDNKDIMDISVRILRADLTLLENYRFVPDNSDMVVLSCPITCFDGSADLHHQEGWSQVTNGAYNRHVISGGHFYFMNNPISEKSLLDLITSTVLQKP</sequence>
<evidence type="ECO:0000259" key="11">
    <source>
        <dbReference type="Pfam" id="PF00975"/>
    </source>
</evidence>
<dbReference type="PANTHER" id="PTHR11487:SF0">
    <property type="entry name" value="S-ACYL FATTY ACID SYNTHASE THIOESTERASE, MEDIUM CHAIN"/>
    <property type="match status" value="1"/>
</dbReference>
<evidence type="ECO:0000256" key="8">
    <source>
        <dbReference type="ARBA" id="ARBA00048536"/>
    </source>
</evidence>
<proteinExistence type="inferred from homology"/>
<reference evidence="13" key="1">
    <citation type="submission" date="2025-08" db="UniProtKB">
        <authorList>
            <consortium name="RefSeq"/>
        </authorList>
    </citation>
    <scope>IDENTIFICATION</scope>
    <source>
        <tissue evidence="13">Tentacle</tissue>
    </source>
</reference>
<name>A0A6P8HZV9_ACTTE</name>
<gene>
    <name evidence="13" type="primary">LOC116297757</name>
</gene>
<evidence type="ECO:0000256" key="10">
    <source>
        <dbReference type="ARBA" id="ARBA00079653"/>
    </source>
</evidence>
<evidence type="ECO:0000313" key="13">
    <source>
        <dbReference type="RefSeq" id="XP_031561904.1"/>
    </source>
</evidence>
<comment type="catalytic activity">
    <reaction evidence="8">
        <text>(9Z)-octadecenoyl-[ACP] + H2O = (9Z)-octadecenoate + holo-[ACP] + H(+)</text>
        <dbReference type="Rhea" id="RHEA:15057"/>
        <dbReference type="Rhea" id="RHEA-COMP:9685"/>
        <dbReference type="Rhea" id="RHEA-COMP:9924"/>
        <dbReference type="ChEBI" id="CHEBI:15377"/>
        <dbReference type="ChEBI" id="CHEBI:15378"/>
        <dbReference type="ChEBI" id="CHEBI:30823"/>
        <dbReference type="ChEBI" id="CHEBI:64479"/>
        <dbReference type="ChEBI" id="CHEBI:78783"/>
        <dbReference type="EC" id="3.1.2.14"/>
    </reaction>
</comment>
<evidence type="ECO:0000313" key="12">
    <source>
        <dbReference type="Proteomes" id="UP000515163"/>
    </source>
</evidence>
<dbReference type="OrthoDB" id="541883at2759"/>